<keyword evidence="4" id="KW-1185">Reference proteome</keyword>
<dbReference type="SUPFAM" id="SSF49785">
    <property type="entry name" value="Galactose-binding domain-like"/>
    <property type="match status" value="2"/>
</dbReference>
<dbReference type="Proteomes" id="UP001218246">
    <property type="component" value="Unassembled WGS sequence"/>
</dbReference>
<organism evidence="3 4">
    <name type="scientific">Ectobacillus antri</name>
    <dbReference type="NCBI Taxonomy" id="2486280"/>
    <lineage>
        <taxon>Bacteria</taxon>
        <taxon>Bacillati</taxon>
        <taxon>Bacillota</taxon>
        <taxon>Bacilli</taxon>
        <taxon>Bacillales</taxon>
        <taxon>Bacillaceae</taxon>
        <taxon>Ectobacillus</taxon>
    </lineage>
</organism>
<evidence type="ECO:0000259" key="2">
    <source>
        <dbReference type="Pfam" id="PF02018"/>
    </source>
</evidence>
<sequence>MIGADSDASLLVKQTGIQLLKGNTYKLTFDARSTKNRAIEVELVGQDGVRSYTDAVVDLTNEMKSHSMEFTMTTEMSDKFSQLLFKLGGQGGDVYLDNIRLIRTSEYIDYDQVDLQPLKNGDFSAGMDAWGSYIHYDAAATFSAQNKELQVQIQHPGNEAWSILLEQGNIKLTKGVTYVLSFDARSTVARDIEVTVENVGYYRYLSQKVSLQNEMNSYRFEWIMGANDTGALKFLLGKTAEAHDITIDNVVLAVKRTGE</sequence>
<dbReference type="InterPro" id="IPR008979">
    <property type="entry name" value="Galactose-bd-like_sf"/>
</dbReference>
<name>A0ABT6H9P0_9BACI</name>
<gene>
    <name evidence="3" type="ORF">P6P90_15880</name>
</gene>
<dbReference type="EMBL" id="JARULN010000026">
    <property type="protein sequence ID" value="MDG5755382.1"/>
    <property type="molecule type" value="Genomic_DNA"/>
</dbReference>
<reference evidence="3 4" key="1">
    <citation type="submission" date="2023-04" db="EMBL/GenBank/DDBJ databases">
        <title>Ectobacillus antri isolated from activated sludge.</title>
        <authorList>
            <person name="Yan P."/>
            <person name="Liu X."/>
        </authorList>
    </citation>
    <scope>NUCLEOTIDE SEQUENCE [LARGE SCALE GENOMIC DNA]</scope>
    <source>
        <strain evidence="3 4">C18H</strain>
    </source>
</reference>
<evidence type="ECO:0000313" key="3">
    <source>
        <dbReference type="EMBL" id="MDG5755382.1"/>
    </source>
</evidence>
<evidence type="ECO:0000256" key="1">
    <source>
        <dbReference type="ARBA" id="ARBA00022801"/>
    </source>
</evidence>
<protein>
    <submittedName>
        <fullName evidence="3">Carbohydrate binding domain-containing protein</fullName>
    </submittedName>
</protein>
<keyword evidence="1" id="KW-0378">Hydrolase</keyword>
<dbReference type="Pfam" id="PF02018">
    <property type="entry name" value="CBM_4_9"/>
    <property type="match status" value="1"/>
</dbReference>
<feature type="domain" description="CBM-cenC" evidence="2">
    <location>
        <begin position="118"/>
        <end position="230"/>
    </location>
</feature>
<accession>A0ABT6H9P0</accession>
<comment type="caution">
    <text evidence="3">The sequence shown here is derived from an EMBL/GenBank/DDBJ whole genome shotgun (WGS) entry which is preliminary data.</text>
</comment>
<proteinExistence type="predicted"/>
<dbReference type="Gene3D" id="2.60.120.260">
    <property type="entry name" value="Galactose-binding domain-like"/>
    <property type="match status" value="2"/>
</dbReference>
<evidence type="ECO:0000313" key="4">
    <source>
        <dbReference type="Proteomes" id="UP001218246"/>
    </source>
</evidence>
<dbReference type="InterPro" id="IPR003305">
    <property type="entry name" value="CenC_carb-bd"/>
</dbReference>